<feature type="region of interest" description="Disordered" evidence="1">
    <location>
        <begin position="256"/>
        <end position="349"/>
    </location>
</feature>
<feature type="chain" id="PRO_5045463551" description="Mid2 domain-containing protein" evidence="3">
    <location>
        <begin position="23"/>
        <end position="377"/>
    </location>
</feature>
<dbReference type="EMBL" id="QJNS01000077">
    <property type="protein sequence ID" value="RYO89081.1"/>
    <property type="molecule type" value="Genomic_DNA"/>
</dbReference>
<comment type="caution">
    <text evidence="4">The sequence shown here is derived from an EMBL/GenBank/DDBJ whole genome shotgun (WGS) entry which is preliminary data.</text>
</comment>
<evidence type="ECO:0008006" key="6">
    <source>
        <dbReference type="Google" id="ProtNLM"/>
    </source>
</evidence>
<name>A0ABY0HBU8_9PEZI</name>
<feature type="transmembrane region" description="Helical" evidence="2">
    <location>
        <begin position="191"/>
        <end position="214"/>
    </location>
</feature>
<evidence type="ECO:0000313" key="4">
    <source>
        <dbReference type="EMBL" id="RYO89081.1"/>
    </source>
</evidence>
<keyword evidence="2" id="KW-0812">Transmembrane</keyword>
<keyword evidence="2" id="KW-1133">Transmembrane helix</keyword>
<protein>
    <recommendedName>
        <fullName evidence="6">Mid2 domain-containing protein</fullName>
    </recommendedName>
</protein>
<evidence type="ECO:0000256" key="3">
    <source>
        <dbReference type="SAM" id="SignalP"/>
    </source>
</evidence>
<sequence>MPPMRGPLRLLLLATVLATSSATYIRSNLVFGRQDTCGGVQGLSQCAQAGLPDNFCCSKGTNCIPLAGDTTVLCCPEGSTCNSINPIVCDLSLQDATTNPRAAIKTTVLEGKLKECGSGCCPYGYSCEDGSCAMNKDQSKKPDGASPSSTTKPDASTSSEPTATATEGGSTTEVPSTDEPEIVASDSFPTAAVAGGLVGGIACLICITALIMFLRNRRRQVAKKRHDSSSSFGNIISAPQPINGYMNQRQDFLAKATTSSVATTPTQAQERFGQHSSPWSQPYSRRDSEMSESSPRSHHPSAEVGGLRSLTNTRYSVPPPTTPRDGRQPSAGSESINVFADPSTVGGRRDTAYTTWTTIMVDGHVPGLPDSPTRRRL</sequence>
<dbReference type="Proteomes" id="UP000294003">
    <property type="component" value="Unassembled WGS sequence"/>
</dbReference>
<keyword evidence="5" id="KW-1185">Reference proteome</keyword>
<keyword evidence="2" id="KW-0472">Membrane</keyword>
<evidence type="ECO:0000313" key="5">
    <source>
        <dbReference type="Proteomes" id="UP000294003"/>
    </source>
</evidence>
<feature type="compositionally biased region" description="Low complexity" evidence="1">
    <location>
        <begin position="155"/>
        <end position="173"/>
    </location>
</feature>
<evidence type="ECO:0000256" key="1">
    <source>
        <dbReference type="SAM" id="MobiDB-lite"/>
    </source>
</evidence>
<feature type="region of interest" description="Disordered" evidence="1">
    <location>
        <begin position="138"/>
        <end position="178"/>
    </location>
</feature>
<dbReference type="CDD" id="cd12087">
    <property type="entry name" value="TM_EGFR-like"/>
    <property type="match status" value="1"/>
</dbReference>
<accession>A0ABY0HBU8</accession>
<feature type="compositionally biased region" description="Polar residues" evidence="1">
    <location>
        <begin position="256"/>
        <end position="283"/>
    </location>
</feature>
<gene>
    <name evidence="4" type="ORF">DL762_003361</name>
</gene>
<feature type="signal peptide" evidence="3">
    <location>
        <begin position="1"/>
        <end position="22"/>
    </location>
</feature>
<keyword evidence="3" id="KW-0732">Signal</keyword>
<evidence type="ECO:0000256" key="2">
    <source>
        <dbReference type="SAM" id="Phobius"/>
    </source>
</evidence>
<reference evidence="4 5" key="1">
    <citation type="submission" date="2018-06" db="EMBL/GenBank/DDBJ databases">
        <title>Complete Genomes of Monosporascus.</title>
        <authorList>
            <person name="Robinson A.J."/>
            <person name="Natvig D.O."/>
        </authorList>
    </citation>
    <scope>NUCLEOTIDE SEQUENCE [LARGE SCALE GENOMIC DNA]</scope>
    <source>
        <strain evidence="4 5">CBS 609.92</strain>
    </source>
</reference>
<proteinExistence type="predicted"/>
<organism evidence="4 5">
    <name type="scientific">Monosporascus cannonballus</name>
    <dbReference type="NCBI Taxonomy" id="155416"/>
    <lineage>
        <taxon>Eukaryota</taxon>
        <taxon>Fungi</taxon>
        <taxon>Dikarya</taxon>
        <taxon>Ascomycota</taxon>
        <taxon>Pezizomycotina</taxon>
        <taxon>Sordariomycetes</taxon>
        <taxon>Xylariomycetidae</taxon>
        <taxon>Xylariales</taxon>
        <taxon>Xylariales incertae sedis</taxon>
        <taxon>Monosporascus</taxon>
    </lineage>
</organism>